<evidence type="ECO:0000256" key="1">
    <source>
        <dbReference type="SAM" id="Phobius"/>
    </source>
</evidence>
<evidence type="ECO:0000313" key="3">
    <source>
        <dbReference type="Proteomes" id="UP001152766"/>
    </source>
</evidence>
<dbReference type="AlphaFoldDB" id="A0A9X4R6K9"/>
<accession>A0A9X4R6K9</accession>
<gene>
    <name evidence="2" type="ORF">EXJ73_20690</name>
</gene>
<protein>
    <submittedName>
        <fullName evidence="2">Uncharacterized protein</fullName>
    </submittedName>
</protein>
<sequence>MADIQPHEIGAGLEQHAIDRGPGWKRQFKARLDEYEQLHRLNLDQKSHLMRRMRMCEESPNLMRAGLLLAAWSLVLATLCNLSWLLAPQPVLYLVTLGLTGLLGYATAATLSIFDHEVSTAARWQRRVLCSTAGAFAVAVSMLVPDSAMLITQSASKRSFQLEREAYAADPRGFEAIRKLASDTFGVNVVLGGVDQSWSLTSVRVPEASVASMGLGSGFCTLNFSPNRIHAGFGGGSGVDPALWVRGVAIHELGHCVDTWRDLALAASRKVATHSIAPVQATKVSDINGYLAATEEPATQQWREVFSDIFLVGYWRLSAPDQAPALIDALVAHRDANAQNDRVHYTTCWVNLARRSPLPDDLKGLLAWTDSLRDDASCQLTAKPAHRAGIKARLRDLLGLD</sequence>
<comment type="caution">
    <text evidence="2">The sequence shown here is derived from an EMBL/GenBank/DDBJ whole genome shotgun (WGS) entry which is preliminary data.</text>
</comment>
<evidence type="ECO:0000313" key="2">
    <source>
        <dbReference type="EMBL" id="MDG0864881.1"/>
    </source>
</evidence>
<name>A0A9X4R6K9_9BURK</name>
<feature type="transmembrane region" description="Helical" evidence="1">
    <location>
        <begin position="126"/>
        <end position="144"/>
    </location>
</feature>
<keyword evidence="1" id="KW-0812">Transmembrane</keyword>
<organism evidence="2 3">
    <name type="scientific">Pelomonas aquatica</name>
    <dbReference type="NCBI Taxonomy" id="431058"/>
    <lineage>
        <taxon>Bacteria</taxon>
        <taxon>Pseudomonadati</taxon>
        <taxon>Pseudomonadota</taxon>
        <taxon>Betaproteobacteria</taxon>
        <taxon>Burkholderiales</taxon>
        <taxon>Sphaerotilaceae</taxon>
        <taxon>Roseateles</taxon>
    </lineage>
</organism>
<feature type="transmembrane region" description="Helical" evidence="1">
    <location>
        <begin position="91"/>
        <end position="114"/>
    </location>
</feature>
<keyword evidence="1" id="KW-0472">Membrane</keyword>
<dbReference type="Proteomes" id="UP001152766">
    <property type="component" value="Unassembled WGS sequence"/>
</dbReference>
<proteinExistence type="predicted"/>
<dbReference type="EMBL" id="SGUG01000044">
    <property type="protein sequence ID" value="MDG0864881.1"/>
    <property type="molecule type" value="Genomic_DNA"/>
</dbReference>
<keyword evidence="3" id="KW-1185">Reference proteome</keyword>
<feature type="transmembrane region" description="Helical" evidence="1">
    <location>
        <begin position="62"/>
        <end position="85"/>
    </location>
</feature>
<keyword evidence="1" id="KW-1133">Transmembrane helix</keyword>
<reference evidence="2" key="1">
    <citation type="submission" date="2019-02" db="EMBL/GenBank/DDBJ databases">
        <title>Draft genome of the type strain Pelomonas aquatica CCUG 52575T.</title>
        <authorList>
            <person name="Gomila M."/>
            <person name="Lalucat J."/>
        </authorList>
    </citation>
    <scope>NUCLEOTIDE SEQUENCE</scope>
    <source>
        <strain evidence="2">CCUG 52575</strain>
    </source>
</reference>